<dbReference type="SUPFAM" id="SSF55874">
    <property type="entry name" value="ATPase domain of HSP90 chaperone/DNA topoisomerase II/histidine kinase"/>
    <property type="match status" value="1"/>
</dbReference>
<dbReference type="InterPro" id="IPR011006">
    <property type="entry name" value="CheY-like_superfamily"/>
</dbReference>
<keyword evidence="7" id="KW-0067">ATP-binding</keyword>
<comment type="caution">
    <text evidence="12">The sequence shown here is derived from an EMBL/GenBank/DDBJ whole genome shotgun (WGS) entry which is preliminary data.</text>
</comment>
<dbReference type="CDD" id="cd00075">
    <property type="entry name" value="HATPase"/>
    <property type="match status" value="1"/>
</dbReference>
<dbReference type="InterPro" id="IPR001789">
    <property type="entry name" value="Sig_transdc_resp-reg_receiver"/>
</dbReference>
<comment type="catalytic activity">
    <reaction evidence="1">
        <text>ATP + protein L-histidine = ADP + protein N-phospho-L-histidine.</text>
        <dbReference type="EC" id="2.7.13.3"/>
    </reaction>
</comment>
<dbReference type="InterPro" id="IPR005467">
    <property type="entry name" value="His_kinase_dom"/>
</dbReference>
<dbReference type="GO" id="GO:0005524">
    <property type="term" value="F:ATP binding"/>
    <property type="evidence" value="ECO:0007669"/>
    <property type="project" value="UniProtKB-KW"/>
</dbReference>
<dbReference type="PRINTS" id="PR00344">
    <property type="entry name" value="BCTRLSENSOR"/>
</dbReference>
<evidence type="ECO:0000256" key="2">
    <source>
        <dbReference type="ARBA" id="ARBA00012438"/>
    </source>
</evidence>
<feature type="domain" description="Histidine kinase" evidence="10">
    <location>
        <begin position="177"/>
        <end position="392"/>
    </location>
</feature>
<keyword evidence="3 9" id="KW-0597">Phosphoprotein</keyword>
<dbReference type="SMART" id="SM00387">
    <property type="entry name" value="HATPase_c"/>
    <property type="match status" value="1"/>
</dbReference>
<feature type="domain" description="Response regulatory" evidence="11">
    <location>
        <begin position="7"/>
        <end position="140"/>
    </location>
</feature>
<dbReference type="Pfam" id="PF02518">
    <property type="entry name" value="HATPase_c"/>
    <property type="match status" value="1"/>
</dbReference>
<dbReference type="PROSITE" id="PS50109">
    <property type="entry name" value="HIS_KIN"/>
    <property type="match status" value="1"/>
</dbReference>
<feature type="modified residue" description="4-aspartylphosphate" evidence="9">
    <location>
        <position position="75"/>
    </location>
</feature>
<sequence length="394" mass="44854">MEKIKIKVLLVEDNPFDAELLQQLFIRAHKQEWEIVNVEQLSEAIDACTGKPIYSCDNSSPLTLDPDSIDVVLLDLSLPDSMGLDTLKEFRMAVPDIAVVVLTGLNDEKMALQAMAEGAQDYLVKDEITIQSLPRAIRYAIERAEILKQLRESEQRTREALLKEQELNKLKSDFVAMISHEFRTPMSTICTSLDLLQASDKLTQEWREQFFRRIESALKQMLTLLDEVLFLSKNEVSQFQLQLVHLNLMTFCCQILESIKFRESKNYNIEFTSSGERFEAEMDEELLDSILTNLISNAIKYSPSGSTIHFHLNCQDNQAIFQIKDKGIGIPKKDQIHLFETFFRGSNVGKIPGTGLGLAIVKRCVDLHRGYIQVESEEGIGTTVTVTLPLHYTF</sequence>
<dbReference type="InterPro" id="IPR004358">
    <property type="entry name" value="Sig_transdc_His_kin-like_C"/>
</dbReference>
<dbReference type="Gene3D" id="1.10.287.130">
    <property type="match status" value="1"/>
</dbReference>
<evidence type="ECO:0000256" key="7">
    <source>
        <dbReference type="ARBA" id="ARBA00022840"/>
    </source>
</evidence>
<evidence type="ECO:0000259" key="10">
    <source>
        <dbReference type="PROSITE" id="PS50109"/>
    </source>
</evidence>
<keyword evidence="6" id="KW-0418">Kinase</keyword>
<evidence type="ECO:0000256" key="1">
    <source>
        <dbReference type="ARBA" id="ARBA00000085"/>
    </source>
</evidence>
<dbReference type="Gene3D" id="3.40.50.2300">
    <property type="match status" value="1"/>
</dbReference>
<evidence type="ECO:0000259" key="11">
    <source>
        <dbReference type="PROSITE" id="PS50110"/>
    </source>
</evidence>
<keyword evidence="13" id="KW-1185">Reference proteome</keyword>
<evidence type="ECO:0000313" key="13">
    <source>
        <dbReference type="Proteomes" id="UP000268857"/>
    </source>
</evidence>
<keyword evidence="4" id="KW-0808">Transferase</keyword>
<dbReference type="RefSeq" id="WP_016877057.1">
    <property type="nucleotide sequence ID" value="NZ_AJLN01000062.1"/>
</dbReference>
<keyword evidence="5" id="KW-0547">Nucleotide-binding</keyword>
<dbReference type="EC" id="2.7.13.3" evidence="2"/>
<evidence type="ECO:0000256" key="8">
    <source>
        <dbReference type="ARBA" id="ARBA00023012"/>
    </source>
</evidence>
<evidence type="ECO:0000256" key="4">
    <source>
        <dbReference type="ARBA" id="ARBA00022679"/>
    </source>
</evidence>
<dbReference type="SUPFAM" id="SSF47384">
    <property type="entry name" value="Homodimeric domain of signal transducing histidine kinase"/>
    <property type="match status" value="1"/>
</dbReference>
<dbReference type="STRING" id="211165.GCA_000317285_01982"/>
<dbReference type="PANTHER" id="PTHR43711">
    <property type="entry name" value="TWO-COMPONENT HISTIDINE KINASE"/>
    <property type="match status" value="1"/>
</dbReference>
<evidence type="ECO:0000256" key="9">
    <source>
        <dbReference type="PROSITE-ProRule" id="PRU00169"/>
    </source>
</evidence>
<dbReference type="CDD" id="cd00156">
    <property type="entry name" value="REC"/>
    <property type="match status" value="1"/>
</dbReference>
<dbReference type="PROSITE" id="PS50110">
    <property type="entry name" value="RESPONSE_REGULATORY"/>
    <property type="match status" value="1"/>
</dbReference>
<dbReference type="InterPro" id="IPR003661">
    <property type="entry name" value="HisK_dim/P_dom"/>
</dbReference>
<gene>
    <name evidence="12" type="ORF">PCC6912_59280</name>
</gene>
<evidence type="ECO:0000256" key="3">
    <source>
        <dbReference type="ARBA" id="ARBA00022553"/>
    </source>
</evidence>
<accession>A0A433MXW3</accession>
<dbReference type="InterPro" id="IPR036097">
    <property type="entry name" value="HisK_dim/P_sf"/>
</dbReference>
<dbReference type="SMART" id="SM00388">
    <property type="entry name" value="HisKA"/>
    <property type="match status" value="1"/>
</dbReference>
<dbReference type="Proteomes" id="UP000268857">
    <property type="component" value="Unassembled WGS sequence"/>
</dbReference>
<dbReference type="EMBL" id="RSCJ01000039">
    <property type="protein sequence ID" value="RUR73081.1"/>
    <property type="molecule type" value="Genomic_DNA"/>
</dbReference>
<evidence type="ECO:0000256" key="5">
    <source>
        <dbReference type="ARBA" id="ARBA00022741"/>
    </source>
</evidence>
<keyword evidence="8" id="KW-0902">Two-component regulatory system</keyword>
<dbReference type="InterPro" id="IPR050736">
    <property type="entry name" value="Sensor_HK_Regulatory"/>
</dbReference>
<dbReference type="Pfam" id="PF00512">
    <property type="entry name" value="HisKA"/>
    <property type="match status" value="1"/>
</dbReference>
<dbReference type="Gene3D" id="3.30.565.10">
    <property type="entry name" value="Histidine kinase-like ATPase, C-terminal domain"/>
    <property type="match status" value="1"/>
</dbReference>
<dbReference type="AlphaFoldDB" id="A0A433MXW3"/>
<name>A0A433MXW3_CHLFR</name>
<dbReference type="InterPro" id="IPR003594">
    <property type="entry name" value="HATPase_dom"/>
</dbReference>
<dbReference type="CDD" id="cd00082">
    <property type="entry name" value="HisKA"/>
    <property type="match status" value="1"/>
</dbReference>
<evidence type="ECO:0000256" key="6">
    <source>
        <dbReference type="ARBA" id="ARBA00022777"/>
    </source>
</evidence>
<dbReference type="Pfam" id="PF00072">
    <property type="entry name" value="Response_reg"/>
    <property type="match status" value="1"/>
</dbReference>
<proteinExistence type="predicted"/>
<dbReference type="InterPro" id="IPR036890">
    <property type="entry name" value="HATPase_C_sf"/>
</dbReference>
<dbReference type="GO" id="GO:0000155">
    <property type="term" value="F:phosphorelay sensor kinase activity"/>
    <property type="evidence" value="ECO:0007669"/>
    <property type="project" value="InterPro"/>
</dbReference>
<dbReference type="SMART" id="SM00448">
    <property type="entry name" value="REC"/>
    <property type="match status" value="1"/>
</dbReference>
<dbReference type="FunFam" id="3.30.565.10:FF:000037">
    <property type="entry name" value="Hybrid sensor histidine kinase/response regulator"/>
    <property type="match status" value="1"/>
</dbReference>
<reference evidence="12 13" key="1">
    <citation type="journal article" date="2019" name="Genome Biol. Evol.">
        <title>Day and night: Metabolic profiles and evolutionary relationships of six axenic non-marine cyanobacteria.</title>
        <authorList>
            <person name="Will S.E."/>
            <person name="Henke P."/>
            <person name="Boedeker C."/>
            <person name="Huang S."/>
            <person name="Brinkmann H."/>
            <person name="Rohde M."/>
            <person name="Jarek M."/>
            <person name="Friedl T."/>
            <person name="Seufert S."/>
            <person name="Schumacher M."/>
            <person name="Overmann J."/>
            <person name="Neumann-Schaal M."/>
            <person name="Petersen J."/>
        </authorList>
    </citation>
    <scope>NUCLEOTIDE SEQUENCE [LARGE SCALE GENOMIC DNA]</scope>
    <source>
        <strain evidence="12 13">PCC 6912</strain>
    </source>
</reference>
<evidence type="ECO:0000313" key="12">
    <source>
        <dbReference type="EMBL" id="RUR73081.1"/>
    </source>
</evidence>
<dbReference type="OrthoDB" id="9813151at2"/>
<organism evidence="12 13">
    <name type="scientific">Chlorogloeopsis fritschii PCC 6912</name>
    <dbReference type="NCBI Taxonomy" id="211165"/>
    <lineage>
        <taxon>Bacteria</taxon>
        <taxon>Bacillati</taxon>
        <taxon>Cyanobacteriota</taxon>
        <taxon>Cyanophyceae</taxon>
        <taxon>Nostocales</taxon>
        <taxon>Chlorogloeopsidaceae</taxon>
        <taxon>Chlorogloeopsis</taxon>
    </lineage>
</organism>
<protein>
    <recommendedName>
        <fullName evidence="2">histidine kinase</fullName>
        <ecNumber evidence="2">2.7.13.3</ecNumber>
    </recommendedName>
</protein>
<dbReference type="SUPFAM" id="SSF52172">
    <property type="entry name" value="CheY-like"/>
    <property type="match status" value="1"/>
</dbReference>
<dbReference type="PANTHER" id="PTHR43711:SF26">
    <property type="entry name" value="SENSOR HISTIDINE KINASE RCSC"/>
    <property type="match status" value="1"/>
</dbReference>